<evidence type="ECO:0000256" key="5">
    <source>
        <dbReference type="ARBA" id="ARBA00022825"/>
    </source>
</evidence>
<name>A0A318SBJ8_9BURK</name>
<dbReference type="OrthoDB" id="9807329at2"/>
<dbReference type="InterPro" id="IPR003507">
    <property type="entry name" value="S66_fam"/>
</dbReference>
<keyword evidence="3" id="KW-0645">Protease</keyword>
<dbReference type="Gene3D" id="3.50.30.60">
    <property type="entry name" value="LD-carboxypeptidase A C-terminal domain-like"/>
    <property type="match status" value="1"/>
</dbReference>
<dbReference type="GO" id="GO:0004180">
    <property type="term" value="F:carboxypeptidase activity"/>
    <property type="evidence" value="ECO:0007669"/>
    <property type="project" value="UniProtKB-KW"/>
</dbReference>
<dbReference type="PANTHER" id="PTHR30237:SF2">
    <property type="entry name" value="MUREIN TETRAPEPTIDE CARBOXYPEPTIDASE"/>
    <property type="match status" value="1"/>
</dbReference>
<evidence type="ECO:0000256" key="3">
    <source>
        <dbReference type="ARBA" id="ARBA00022670"/>
    </source>
</evidence>
<feature type="active site" description="Charge relay system" evidence="6">
    <location>
        <position position="314"/>
    </location>
</feature>
<dbReference type="PIRSF" id="PIRSF028757">
    <property type="entry name" value="LD-carboxypeptidase"/>
    <property type="match status" value="1"/>
</dbReference>
<dbReference type="InterPro" id="IPR040921">
    <property type="entry name" value="Peptidase_S66C"/>
</dbReference>
<dbReference type="InterPro" id="IPR027461">
    <property type="entry name" value="Carboxypeptidase_A_C_sf"/>
</dbReference>
<keyword evidence="2 9" id="KW-0121">Carboxypeptidase</keyword>
<evidence type="ECO:0000259" key="8">
    <source>
        <dbReference type="Pfam" id="PF17676"/>
    </source>
</evidence>
<comment type="similarity">
    <text evidence="1">Belongs to the peptidase S66 family.</text>
</comment>
<evidence type="ECO:0000256" key="6">
    <source>
        <dbReference type="PIRSR" id="PIRSR028757-1"/>
    </source>
</evidence>
<keyword evidence="4" id="KW-0378">Hydrolase</keyword>
<dbReference type="Pfam" id="PF02016">
    <property type="entry name" value="Peptidase_S66"/>
    <property type="match status" value="1"/>
</dbReference>
<comment type="caution">
    <text evidence="9">The sequence shown here is derived from an EMBL/GenBank/DDBJ whole genome shotgun (WGS) entry which is preliminary data.</text>
</comment>
<accession>A0A318SBJ8</accession>
<dbReference type="PANTHER" id="PTHR30237">
    <property type="entry name" value="MURAMOYLTETRAPEPTIDE CARBOXYPEPTIDASE"/>
    <property type="match status" value="1"/>
</dbReference>
<evidence type="ECO:0000256" key="4">
    <source>
        <dbReference type="ARBA" id="ARBA00022801"/>
    </source>
</evidence>
<evidence type="ECO:0000313" key="10">
    <source>
        <dbReference type="Proteomes" id="UP000247540"/>
    </source>
</evidence>
<dbReference type="CDD" id="cd07025">
    <property type="entry name" value="Peptidase_S66"/>
    <property type="match status" value="1"/>
</dbReference>
<proteinExistence type="inferred from homology"/>
<dbReference type="AlphaFoldDB" id="A0A318SBJ8"/>
<keyword evidence="5" id="KW-0720">Serine protease</keyword>
<dbReference type="Pfam" id="PF17676">
    <property type="entry name" value="Peptidase_S66C"/>
    <property type="match status" value="1"/>
</dbReference>
<organism evidence="9 10">
    <name type="scientific">Xylophilus ampelinus</name>
    <dbReference type="NCBI Taxonomy" id="54067"/>
    <lineage>
        <taxon>Bacteria</taxon>
        <taxon>Pseudomonadati</taxon>
        <taxon>Pseudomonadota</taxon>
        <taxon>Betaproteobacteria</taxon>
        <taxon>Burkholderiales</taxon>
        <taxon>Xylophilus</taxon>
    </lineage>
</organism>
<feature type="domain" description="LD-carboxypeptidase N-terminal" evidence="7">
    <location>
        <begin position="29"/>
        <end position="147"/>
    </location>
</feature>
<evidence type="ECO:0000256" key="2">
    <source>
        <dbReference type="ARBA" id="ARBA00022645"/>
    </source>
</evidence>
<dbReference type="InterPro" id="IPR029062">
    <property type="entry name" value="Class_I_gatase-like"/>
</dbReference>
<dbReference type="Proteomes" id="UP000247540">
    <property type="component" value="Unassembled WGS sequence"/>
</dbReference>
<reference evidence="9 10" key="1">
    <citation type="submission" date="2018-06" db="EMBL/GenBank/DDBJ databases">
        <title>Genomic Encyclopedia of Type Strains, Phase III (KMG-III): the genomes of soil and plant-associated and newly described type strains.</title>
        <authorList>
            <person name="Whitman W."/>
        </authorList>
    </citation>
    <scope>NUCLEOTIDE SEQUENCE [LARGE SCALE GENOMIC DNA]</scope>
    <source>
        <strain evidence="9 10">CECT 7646</strain>
    </source>
</reference>
<sequence length="344" mass="36713">MPSASNAHAAHDLLHSDDDHAHAGRQRRIYIYSPSGAVRDKAAFRRGVARLKALGHEVEIDADALASHTRFAGDDATRIAAIGRAAASGADVALISRGGYGIGRILPGIDYKALKKAAERGTRFVGLSDFTALQTALLAKTGTVTWGGPTLGADFGTAEAPDDIMEACFDDLLHGQGEGAGWRIPKPRSASAIKSIASGRRAASAGGDLHIKKAVLWGGNLAVLTSLVGTPYLPQVKGGILFIEDINEHPYRVERMLSQLLHAGVLARQKAIVFGQFTEYTLGTHDRGFKLQTVIDWLRTQVKARVIDGLPFGHVPTKVLLPVGAEVSLSVEGRDALVYWGHMH</sequence>
<feature type="domain" description="LD-carboxypeptidase C-terminal" evidence="8">
    <location>
        <begin position="215"/>
        <end position="329"/>
    </location>
</feature>
<dbReference type="Gene3D" id="3.40.50.10740">
    <property type="entry name" value="Class I glutamine amidotransferase-like"/>
    <property type="match status" value="1"/>
</dbReference>
<dbReference type="InterPro" id="IPR040449">
    <property type="entry name" value="Peptidase_S66_N"/>
</dbReference>
<gene>
    <name evidence="9" type="ORF">DFQ15_1395</name>
</gene>
<dbReference type="GO" id="GO:0006508">
    <property type="term" value="P:proteolysis"/>
    <property type="evidence" value="ECO:0007669"/>
    <property type="project" value="UniProtKB-KW"/>
</dbReference>
<dbReference type="SUPFAM" id="SSF52317">
    <property type="entry name" value="Class I glutamine amidotransferase-like"/>
    <property type="match status" value="1"/>
</dbReference>
<feature type="active site" description="Charge relay system" evidence="6">
    <location>
        <position position="244"/>
    </location>
</feature>
<keyword evidence="10" id="KW-1185">Reference proteome</keyword>
<evidence type="ECO:0000259" key="7">
    <source>
        <dbReference type="Pfam" id="PF02016"/>
    </source>
</evidence>
<dbReference type="InterPro" id="IPR027478">
    <property type="entry name" value="LdcA_N"/>
</dbReference>
<evidence type="ECO:0000256" key="1">
    <source>
        <dbReference type="ARBA" id="ARBA00010233"/>
    </source>
</evidence>
<evidence type="ECO:0000313" key="9">
    <source>
        <dbReference type="EMBL" id="PYE73333.1"/>
    </source>
</evidence>
<protein>
    <submittedName>
        <fullName evidence="9">Muramoyltetrapeptide carboxypeptidase</fullName>
    </submittedName>
</protein>
<dbReference type="SUPFAM" id="SSF141986">
    <property type="entry name" value="LD-carboxypeptidase A C-terminal domain-like"/>
    <property type="match status" value="1"/>
</dbReference>
<dbReference type="GO" id="GO:0008236">
    <property type="term" value="F:serine-type peptidase activity"/>
    <property type="evidence" value="ECO:0007669"/>
    <property type="project" value="UniProtKB-KW"/>
</dbReference>
<feature type="active site" description="Nucleophile" evidence="6">
    <location>
        <position position="128"/>
    </location>
</feature>
<dbReference type="RefSeq" id="WP_110466996.1">
    <property type="nucleotide sequence ID" value="NZ_JAMOFZ010000039.1"/>
</dbReference>
<dbReference type="EMBL" id="QJTC01000039">
    <property type="protein sequence ID" value="PYE73333.1"/>
    <property type="molecule type" value="Genomic_DNA"/>
</dbReference>